<gene>
    <name evidence="1" type="ORF">LCGC14_2401750</name>
</gene>
<protein>
    <submittedName>
        <fullName evidence="1">Uncharacterized protein</fullName>
    </submittedName>
</protein>
<name>A0A0F9EPK9_9ZZZZ</name>
<accession>A0A0F9EPK9</accession>
<sequence length="80" mass="8888">GHCQASTFDHQAQDGEFVMERSANDVRQKIVAGKIIDKTPTEIEQDNPSRVPLSFGNRPVKITNGQLQSILQRLDAIEAK</sequence>
<evidence type="ECO:0000313" key="1">
    <source>
        <dbReference type="EMBL" id="KKL25793.1"/>
    </source>
</evidence>
<feature type="non-terminal residue" evidence="1">
    <location>
        <position position="1"/>
    </location>
</feature>
<comment type="caution">
    <text evidence="1">The sequence shown here is derived from an EMBL/GenBank/DDBJ whole genome shotgun (WGS) entry which is preliminary data.</text>
</comment>
<reference evidence="1" key="1">
    <citation type="journal article" date="2015" name="Nature">
        <title>Complex archaea that bridge the gap between prokaryotes and eukaryotes.</title>
        <authorList>
            <person name="Spang A."/>
            <person name="Saw J.H."/>
            <person name="Jorgensen S.L."/>
            <person name="Zaremba-Niedzwiedzka K."/>
            <person name="Martijn J."/>
            <person name="Lind A.E."/>
            <person name="van Eijk R."/>
            <person name="Schleper C."/>
            <person name="Guy L."/>
            <person name="Ettema T.J."/>
        </authorList>
    </citation>
    <scope>NUCLEOTIDE SEQUENCE</scope>
</reference>
<proteinExistence type="predicted"/>
<organism evidence="1">
    <name type="scientific">marine sediment metagenome</name>
    <dbReference type="NCBI Taxonomy" id="412755"/>
    <lineage>
        <taxon>unclassified sequences</taxon>
        <taxon>metagenomes</taxon>
        <taxon>ecological metagenomes</taxon>
    </lineage>
</organism>
<dbReference type="AlphaFoldDB" id="A0A0F9EPK9"/>
<dbReference type="EMBL" id="LAZR01036081">
    <property type="protein sequence ID" value="KKL25793.1"/>
    <property type="molecule type" value="Genomic_DNA"/>
</dbReference>